<dbReference type="InterPro" id="IPR004367">
    <property type="entry name" value="Cyclin_C-dom"/>
</dbReference>
<dbReference type="InterPro" id="IPR039361">
    <property type="entry name" value="Cyclin"/>
</dbReference>
<dbReference type="PROSITE" id="PS00292">
    <property type="entry name" value="CYCLINS"/>
    <property type="match status" value="1"/>
</dbReference>
<evidence type="ECO:0000256" key="3">
    <source>
        <dbReference type="ARBA" id="ARBA00023306"/>
    </source>
</evidence>
<comment type="similarity">
    <text evidence="4">Belongs to the cyclin family.</text>
</comment>
<protein>
    <submittedName>
        <fullName evidence="8">G2/mitotic-specific cyclin cdc13</fullName>
    </submittedName>
</protein>
<evidence type="ECO:0000256" key="5">
    <source>
        <dbReference type="SAM" id="MobiDB-lite"/>
    </source>
</evidence>
<dbReference type="Proteomes" id="UP000187455">
    <property type="component" value="Unassembled WGS sequence"/>
</dbReference>
<dbReference type="SMART" id="SM00385">
    <property type="entry name" value="CYCLIN"/>
    <property type="match status" value="2"/>
</dbReference>
<proteinExistence type="inferred from homology"/>
<reference evidence="8 9" key="1">
    <citation type="journal article" date="2016" name="Mol. Biol. Evol.">
        <title>Genome-Wide Survey of Gut Fungi (Harpellales) Reveals the First Horizontally Transferred Ubiquitin Gene from a Mosquito Host.</title>
        <authorList>
            <person name="Wang Y."/>
            <person name="White M.M."/>
            <person name="Kvist S."/>
            <person name="Moncalvo J.M."/>
        </authorList>
    </citation>
    <scope>NUCLEOTIDE SEQUENCE [LARGE SCALE GENOMIC DNA]</scope>
    <source>
        <strain evidence="8 9">ALG-7-W6</strain>
    </source>
</reference>
<feature type="compositionally biased region" description="Polar residues" evidence="5">
    <location>
        <begin position="28"/>
        <end position="38"/>
    </location>
</feature>
<dbReference type="OrthoDB" id="5590282at2759"/>
<sequence>MNHSFILTRAQSAELVKKSKNHSDENSESQFNSRSSISTDSFKISENSINNQNIEKKLKSHKGSASIGLKPLLKSKSTDGLAKPLHLDDLSVSKRRRIAATLAGHAISESFKKNSLHKSGNPEKFNRKNSSSLYIQSKNGLNKVSSKANPNIARPKTRHSAQDKLSSKSKTTLKPYASSPIKGSISMQVTNSFKVGNTNAQYDSINSFKFDPSNPTQIKTMMTMDFKSSDTSSLRNGDCTSLNPSVPTLIDVNTSITLYPNRSISLSHSSNPTLSSRSTTLPHKDIQPLDININKPSWDDLDLEDKDDPLMVSDYISDIICYLLANEEKTMPLPNYILKQPEITWSMRELLVEWVIRIHHQMMMLPETLFLAVNLIDRFLSKRFVASSKFQLVGIVGLLIASKYEEMNTHSVKDFLMTADNAYSEEDVFSAERFMLRVLDFDISFSGPLTFLRRTSKADGYNLQNRTVAKYFLEIGLVDHTFLFFKPSLLAASSIYLARKIFGCQKWDANMVHYSNYTENQLFPCVNSLINYLARPDTSSALNSKYSQRCFYYASIISRKWASSHFSSFSKLPISSNSENPFYSSKATKPSSTPKRHQPPDSPILDDASDTTIVANLSTR</sequence>
<dbReference type="InterPro" id="IPR006671">
    <property type="entry name" value="Cyclin_N"/>
</dbReference>
<keyword evidence="3" id="KW-0131">Cell cycle</keyword>
<feature type="domain" description="Cyclin-like" evidence="6">
    <location>
        <begin position="353"/>
        <end position="437"/>
    </location>
</feature>
<keyword evidence="1" id="KW-0132">Cell division</keyword>
<dbReference type="Gene3D" id="1.10.472.10">
    <property type="entry name" value="Cyclin-like"/>
    <property type="match status" value="2"/>
</dbReference>
<feature type="region of interest" description="Disordered" evidence="5">
    <location>
        <begin position="16"/>
        <end position="38"/>
    </location>
</feature>
<dbReference type="STRING" id="133383.A0A1R0GLN0"/>
<evidence type="ECO:0000313" key="8">
    <source>
        <dbReference type="EMBL" id="OLY77790.1"/>
    </source>
</evidence>
<dbReference type="InterPro" id="IPR013763">
    <property type="entry name" value="Cyclin-like_dom"/>
</dbReference>
<evidence type="ECO:0000256" key="2">
    <source>
        <dbReference type="ARBA" id="ARBA00023127"/>
    </source>
</evidence>
<dbReference type="SMART" id="SM01332">
    <property type="entry name" value="Cyclin_C"/>
    <property type="match status" value="1"/>
</dbReference>
<evidence type="ECO:0000256" key="1">
    <source>
        <dbReference type="ARBA" id="ARBA00022618"/>
    </source>
</evidence>
<feature type="domain" description="Cyclin C-terminal" evidence="7">
    <location>
        <begin position="446"/>
        <end position="560"/>
    </location>
</feature>
<evidence type="ECO:0000256" key="4">
    <source>
        <dbReference type="RuleBase" id="RU000383"/>
    </source>
</evidence>
<keyword evidence="2 4" id="KW-0195">Cyclin</keyword>
<dbReference type="CDD" id="cd20512">
    <property type="entry name" value="CYCLIN_CLBs_yeast_rpt2"/>
    <property type="match status" value="1"/>
</dbReference>
<feature type="compositionally biased region" description="Polar residues" evidence="5">
    <location>
        <begin position="610"/>
        <end position="620"/>
    </location>
</feature>
<evidence type="ECO:0000259" key="6">
    <source>
        <dbReference type="SMART" id="SM00385"/>
    </source>
</evidence>
<dbReference type="GO" id="GO:0051301">
    <property type="term" value="P:cell division"/>
    <property type="evidence" value="ECO:0007669"/>
    <property type="project" value="UniProtKB-KW"/>
</dbReference>
<dbReference type="AlphaFoldDB" id="A0A1R0GLN0"/>
<evidence type="ECO:0000259" key="7">
    <source>
        <dbReference type="SMART" id="SM01332"/>
    </source>
</evidence>
<name>A0A1R0GLN0_9FUNG</name>
<accession>A0A1R0GLN0</accession>
<feature type="region of interest" description="Disordered" evidence="5">
    <location>
        <begin position="143"/>
        <end position="177"/>
    </location>
</feature>
<dbReference type="InterPro" id="IPR048258">
    <property type="entry name" value="Cyclins_cyclin-box"/>
</dbReference>
<organism evidence="8 9">
    <name type="scientific">Smittium mucronatum</name>
    <dbReference type="NCBI Taxonomy" id="133383"/>
    <lineage>
        <taxon>Eukaryota</taxon>
        <taxon>Fungi</taxon>
        <taxon>Fungi incertae sedis</taxon>
        <taxon>Zoopagomycota</taxon>
        <taxon>Kickxellomycotina</taxon>
        <taxon>Harpellomycetes</taxon>
        <taxon>Harpellales</taxon>
        <taxon>Legeriomycetaceae</taxon>
        <taxon>Smittium</taxon>
    </lineage>
</organism>
<dbReference type="PANTHER" id="PTHR10177">
    <property type="entry name" value="CYCLINS"/>
    <property type="match status" value="1"/>
</dbReference>
<feature type="compositionally biased region" description="Basic and acidic residues" evidence="5">
    <location>
        <begin position="16"/>
        <end position="25"/>
    </location>
</feature>
<dbReference type="FunFam" id="1.10.472.10:FF:000001">
    <property type="entry name" value="G2/mitotic-specific cyclin"/>
    <property type="match status" value="1"/>
</dbReference>
<feature type="domain" description="Cyclin-like" evidence="6">
    <location>
        <begin position="450"/>
        <end position="531"/>
    </location>
</feature>
<evidence type="ECO:0000313" key="9">
    <source>
        <dbReference type="Proteomes" id="UP000187455"/>
    </source>
</evidence>
<gene>
    <name evidence="8" type="ORF">AYI68_g8178</name>
</gene>
<feature type="compositionally biased region" description="Low complexity" evidence="5">
    <location>
        <begin position="584"/>
        <end position="593"/>
    </location>
</feature>
<dbReference type="InterPro" id="IPR036915">
    <property type="entry name" value="Cyclin-like_sf"/>
</dbReference>
<dbReference type="SUPFAM" id="SSF47954">
    <property type="entry name" value="Cyclin-like"/>
    <property type="match status" value="2"/>
</dbReference>
<dbReference type="Pfam" id="PF02984">
    <property type="entry name" value="Cyclin_C"/>
    <property type="match status" value="1"/>
</dbReference>
<comment type="caution">
    <text evidence="8">The sequence shown here is derived from an EMBL/GenBank/DDBJ whole genome shotgun (WGS) entry which is preliminary data.</text>
</comment>
<feature type="region of interest" description="Disordered" evidence="5">
    <location>
        <begin position="577"/>
        <end position="620"/>
    </location>
</feature>
<dbReference type="Pfam" id="PF00134">
    <property type="entry name" value="Cyclin_N"/>
    <property type="match status" value="1"/>
</dbReference>
<keyword evidence="9" id="KW-1185">Reference proteome</keyword>
<dbReference type="EMBL" id="LSSL01007670">
    <property type="protein sequence ID" value="OLY77790.1"/>
    <property type="molecule type" value="Genomic_DNA"/>
</dbReference>